<dbReference type="Proteomes" id="UP000009027">
    <property type="component" value="Unassembled WGS sequence"/>
</dbReference>
<dbReference type="AlphaFoldDB" id="F9WTB2"/>
<name>F9WTB2_TRYVY</name>
<protein>
    <submittedName>
        <fullName evidence="1">Uncharacterized protein</fullName>
    </submittedName>
</protein>
<gene>
    <name evidence="1" type="ORF">TvY486_0036780</name>
</gene>
<reference evidence="1 2" key="1">
    <citation type="journal article" date="2012" name="Proc. Natl. Acad. Sci. U.S.A.">
        <title>Antigenic diversity is generated by distinct evolutionary mechanisms in African trypanosome species.</title>
        <authorList>
            <person name="Jackson A.P."/>
            <person name="Berry A."/>
            <person name="Aslett M."/>
            <person name="Allison H.C."/>
            <person name="Burton P."/>
            <person name="Vavrova-Anderson J."/>
            <person name="Brown R."/>
            <person name="Browne H."/>
            <person name="Corton N."/>
            <person name="Hauser H."/>
            <person name="Gamble J."/>
            <person name="Gilderthorp R."/>
            <person name="Marcello L."/>
            <person name="McQuillan J."/>
            <person name="Otto T.D."/>
            <person name="Quail M.A."/>
            <person name="Sanders M.J."/>
            <person name="van Tonder A."/>
            <person name="Ginger M.L."/>
            <person name="Field M.C."/>
            <person name="Barry J.D."/>
            <person name="Hertz-Fowler C."/>
            <person name="Berriman M."/>
        </authorList>
    </citation>
    <scope>NUCLEOTIDE SEQUENCE</scope>
    <source>
        <strain evidence="1 2">Y486</strain>
    </source>
</reference>
<dbReference type="EMBL" id="CAEX01006351">
    <property type="protein sequence ID" value="CCD20805.1"/>
    <property type="molecule type" value="Genomic_DNA"/>
</dbReference>
<organism evidence="1 2">
    <name type="scientific">Trypanosoma vivax (strain Y486)</name>
    <dbReference type="NCBI Taxonomy" id="1055687"/>
    <lineage>
        <taxon>Eukaryota</taxon>
        <taxon>Discoba</taxon>
        <taxon>Euglenozoa</taxon>
        <taxon>Kinetoplastea</taxon>
        <taxon>Metakinetoplastina</taxon>
        <taxon>Trypanosomatida</taxon>
        <taxon>Trypanosomatidae</taxon>
        <taxon>Trypanosoma</taxon>
        <taxon>Duttonella</taxon>
    </lineage>
</organism>
<proteinExistence type="predicted"/>
<accession>F9WTB2</accession>
<evidence type="ECO:0000313" key="2">
    <source>
        <dbReference type="Proteomes" id="UP000009027"/>
    </source>
</evidence>
<sequence>MTTRRSITSNASSIITLGGANVPLRHNSAATSLPLFFTISTACMKFPPIEFTRTRSKLTALSSSFFSSAILERSASTFLRVASFIFSNVSTSSANCLVFSFASCACFNWSATVDVISFAFDASPNANLLLSKAFLASAPAAVMVLRAVLISLTKSIFFFMANIKEVFSSFIARVTLQYTSLFWTKSSPSSPVTRFSASRSCISDMFNRSITSGTALLYRSSIHCHEVLFTLHLYLSLFSRTWVHIFLIGSSFTVPL</sequence>
<keyword evidence="2" id="KW-1185">Reference proteome</keyword>
<evidence type="ECO:0000313" key="1">
    <source>
        <dbReference type="EMBL" id="CCD20805.1"/>
    </source>
</evidence>